<keyword evidence="2" id="KW-1185">Reference proteome</keyword>
<dbReference type="Pfam" id="PF12646">
    <property type="entry name" value="DUF3783"/>
    <property type="match status" value="1"/>
</dbReference>
<organism evidence="1 2">
    <name type="scientific">Sarcina ventriculi</name>
    <name type="common">Clostridium ventriculi</name>
    <dbReference type="NCBI Taxonomy" id="1267"/>
    <lineage>
        <taxon>Bacteria</taxon>
        <taxon>Bacillati</taxon>
        <taxon>Bacillota</taxon>
        <taxon>Clostridia</taxon>
        <taxon>Eubacteriales</taxon>
        <taxon>Clostridiaceae</taxon>
        <taxon>Sarcina</taxon>
    </lineage>
</organism>
<name>A0ABM9UJL4_SARVE</name>
<evidence type="ECO:0000313" key="1">
    <source>
        <dbReference type="EMBL" id="CUN42595.1"/>
    </source>
</evidence>
<sequence>MSFIKLDNKNIDNNERSCVIVYNFNDKDRKIIKNYGNIFGVRDQINISWKNGETVISDLIDNKLDENCEVSNKKRAIIFNNVPNVKVNLFIDSLKKSRMNDVLFAIVTETSKNWTVNVLIENLVLERISMKKGKELKH</sequence>
<protein>
    <submittedName>
        <fullName evidence="1">Domain of uncharacterized function (DUF3783)</fullName>
    </submittedName>
</protein>
<dbReference type="Proteomes" id="UP000095488">
    <property type="component" value="Unassembled WGS sequence"/>
</dbReference>
<dbReference type="InterPro" id="IPR016621">
    <property type="entry name" value="UCP014543"/>
</dbReference>
<accession>A0ABM9UJL4</accession>
<proteinExistence type="predicted"/>
<dbReference type="EMBL" id="CYZR01000001">
    <property type="protein sequence ID" value="CUN42595.1"/>
    <property type="molecule type" value="Genomic_DNA"/>
</dbReference>
<reference evidence="1 2" key="1">
    <citation type="submission" date="2015-09" db="EMBL/GenBank/DDBJ databases">
        <authorList>
            <consortium name="Pathogen Informatics"/>
        </authorList>
    </citation>
    <scope>NUCLEOTIDE SEQUENCE [LARGE SCALE GENOMIC DNA]</scope>
    <source>
        <strain evidence="1 2">2789STDY5834858</strain>
    </source>
</reference>
<dbReference type="RefSeq" id="WP_055257000.1">
    <property type="nucleotide sequence ID" value="NZ_CABIXL010000001.1"/>
</dbReference>
<comment type="caution">
    <text evidence="1">The sequence shown here is derived from an EMBL/GenBank/DDBJ whole genome shotgun (WGS) entry which is preliminary data.</text>
</comment>
<gene>
    <name evidence="1" type="ORF">ERS852473_00088</name>
</gene>
<evidence type="ECO:0000313" key="2">
    <source>
        <dbReference type="Proteomes" id="UP000095488"/>
    </source>
</evidence>